<reference evidence="2 3" key="1">
    <citation type="submission" date="2019-03" db="EMBL/GenBank/DDBJ databases">
        <title>Ruegeria lutea sp. nov., a novel strain, isolated from marine sediment, the Masan Bay, South Korea.</title>
        <authorList>
            <person name="Kim J."/>
            <person name="Kim D.-Y."/>
            <person name="Lee S.-S."/>
        </authorList>
    </citation>
    <scope>NUCLEOTIDE SEQUENCE [LARGE SCALE GENOMIC DNA]</scope>
    <source>
        <strain evidence="2 3">318-1</strain>
    </source>
</reference>
<dbReference type="Pfam" id="PF06568">
    <property type="entry name" value="YjiS-like"/>
    <property type="match status" value="1"/>
</dbReference>
<evidence type="ECO:0000313" key="2">
    <source>
        <dbReference type="EMBL" id="TDK41083.1"/>
    </source>
</evidence>
<dbReference type="RefSeq" id="WP_133361653.1">
    <property type="nucleotide sequence ID" value="NZ_SMUV01000074.1"/>
</dbReference>
<name>A0A4R5UQ45_9RHOB</name>
<protein>
    <submittedName>
        <fullName evidence="2">DUF1127 domain-containing protein</fullName>
    </submittedName>
</protein>
<feature type="domain" description="YjiS-like" evidence="1">
    <location>
        <begin position="28"/>
        <end position="52"/>
    </location>
</feature>
<accession>A0A4R5UQ45</accession>
<dbReference type="EMBL" id="SMUV01000074">
    <property type="protein sequence ID" value="TDK41083.1"/>
    <property type="molecule type" value="Genomic_DNA"/>
</dbReference>
<gene>
    <name evidence="2" type="ORF">E1832_20510</name>
</gene>
<dbReference type="OrthoDB" id="8096613at2"/>
<comment type="caution">
    <text evidence="2">The sequence shown here is derived from an EMBL/GenBank/DDBJ whole genome shotgun (WGS) entry which is preliminary data.</text>
</comment>
<dbReference type="AlphaFoldDB" id="A0A4R5UQ45"/>
<keyword evidence="3" id="KW-1185">Reference proteome</keyword>
<proteinExistence type="predicted"/>
<evidence type="ECO:0000313" key="3">
    <source>
        <dbReference type="Proteomes" id="UP000295301"/>
    </source>
</evidence>
<dbReference type="Proteomes" id="UP000295301">
    <property type="component" value="Unassembled WGS sequence"/>
</dbReference>
<sequence length="69" mass="8044">MTFTTASHRRSARRPSVLSGLPRLFAVWRQRRVLETLDDRALEDIGVTRAEAKAEARRTFWDAPTTWRC</sequence>
<dbReference type="InterPro" id="IPR009506">
    <property type="entry name" value="YjiS-like"/>
</dbReference>
<evidence type="ECO:0000259" key="1">
    <source>
        <dbReference type="Pfam" id="PF06568"/>
    </source>
</evidence>
<organism evidence="2 3">
    <name type="scientific">Antarcticimicrobium luteum</name>
    <dbReference type="NCBI Taxonomy" id="2547397"/>
    <lineage>
        <taxon>Bacteria</taxon>
        <taxon>Pseudomonadati</taxon>
        <taxon>Pseudomonadota</taxon>
        <taxon>Alphaproteobacteria</taxon>
        <taxon>Rhodobacterales</taxon>
        <taxon>Paracoccaceae</taxon>
        <taxon>Antarcticimicrobium</taxon>
    </lineage>
</organism>